<dbReference type="Gene3D" id="2.40.128.20">
    <property type="match status" value="1"/>
</dbReference>
<keyword evidence="2" id="KW-1185">Reference proteome</keyword>
<dbReference type="Pfam" id="PF05870">
    <property type="entry name" value="PA_decarbox"/>
    <property type="match status" value="1"/>
</dbReference>
<dbReference type="EMBL" id="JAAVTX010000001">
    <property type="protein sequence ID" value="NKE43895.1"/>
    <property type="molecule type" value="Genomic_DNA"/>
</dbReference>
<dbReference type="SUPFAM" id="SSF50814">
    <property type="entry name" value="Lipocalins"/>
    <property type="match status" value="1"/>
</dbReference>
<dbReference type="Proteomes" id="UP000765160">
    <property type="component" value="Unassembled WGS sequence"/>
</dbReference>
<gene>
    <name evidence="1" type="ORF">HB662_03840</name>
</gene>
<accession>A0ABX1EW68</accession>
<comment type="caution">
    <text evidence="1">The sequence shown here is derived from an EMBL/GenBank/DDBJ whole genome shotgun (WGS) entry which is preliminary data.</text>
</comment>
<dbReference type="InterPro" id="IPR008729">
    <property type="entry name" value="PA_de_COase"/>
</dbReference>
<dbReference type="PANTHER" id="PTHR40087:SF1">
    <property type="entry name" value="PHENOLIC ACID DECARBOXYLASE PADC"/>
    <property type="match status" value="1"/>
</dbReference>
<dbReference type="RefSeq" id="WP_168047284.1">
    <property type="nucleotide sequence ID" value="NZ_JAATJR010000001.1"/>
</dbReference>
<name>A0ABX1EW68_9PROT</name>
<reference evidence="1 2" key="1">
    <citation type="submission" date="2020-03" db="EMBL/GenBank/DDBJ databases">
        <title>Roseomonas selenitidurans sp. nov. isolated from soil.</title>
        <authorList>
            <person name="Liu H."/>
        </authorList>
    </citation>
    <scope>NUCLEOTIDE SEQUENCE [LARGE SCALE GENOMIC DNA]</scope>
    <source>
        <strain evidence="1 2">JCM 15073</strain>
    </source>
</reference>
<protein>
    <submittedName>
        <fullName evidence="1">Phenolic acid decarboxylase</fullName>
    </submittedName>
</protein>
<evidence type="ECO:0000313" key="2">
    <source>
        <dbReference type="Proteomes" id="UP000765160"/>
    </source>
</evidence>
<evidence type="ECO:0000313" key="1">
    <source>
        <dbReference type="EMBL" id="NKE43895.1"/>
    </source>
</evidence>
<dbReference type="CDD" id="cd14241">
    <property type="entry name" value="PAD"/>
    <property type="match status" value="1"/>
</dbReference>
<sequence length="172" mass="19703">MSDPLASTRPAEIAPFVGKHYIYTYDNGWQYEFYIKNERRIEYRVHSGIVGGRWVKDQEAHIVRIADGVFKVSWVEPTGTCVSVAVNLDERRVHGATFFPRWVVDGPQKIVCFQNPQIELMQRYRDAGPTYPTELVDEFADITFIENCARDDETVIACGPEALPIGYTARRN</sequence>
<proteinExistence type="predicted"/>
<organism evidence="1 2">
    <name type="scientific">Falsiroseomonas frigidaquae</name>
    <dbReference type="NCBI Taxonomy" id="487318"/>
    <lineage>
        <taxon>Bacteria</taxon>
        <taxon>Pseudomonadati</taxon>
        <taxon>Pseudomonadota</taxon>
        <taxon>Alphaproteobacteria</taxon>
        <taxon>Acetobacterales</taxon>
        <taxon>Roseomonadaceae</taxon>
        <taxon>Falsiroseomonas</taxon>
    </lineage>
</organism>
<dbReference type="PANTHER" id="PTHR40087">
    <property type="entry name" value="PHENOLIC ACID DECARBOXYLASE PADC"/>
    <property type="match status" value="1"/>
</dbReference>
<dbReference type="InterPro" id="IPR012674">
    <property type="entry name" value="Calycin"/>
</dbReference>